<dbReference type="Pfam" id="PF03732">
    <property type="entry name" value="Retrotrans_gag"/>
    <property type="match status" value="1"/>
</dbReference>
<dbReference type="EMBL" id="QGNW01001375">
    <property type="protein sequence ID" value="RVW43575.1"/>
    <property type="molecule type" value="Genomic_DNA"/>
</dbReference>
<evidence type="ECO:0000313" key="3">
    <source>
        <dbReference type="Proteomes" id="UP000288805"/>
    </source>
</evidence>
<dbReference type="AlphaFoldDB" id="A0A438E725"/>
<dbReference type="Proteomes" id="UP000288805">
    <property type="component" value="Unassembled WGS sequence"/>
</dbReference>
<evidence type="ECO:0000259" key="1">
    <source>
        <dbReference type="Pfam" id="PF03732"/>
    </source>
</evidence>
<organism evidence="2 3">
    <name type="scientific">Vitis vinifera</name>
    <name type="common">Grape</name>
    <dbReference type="NCBI Taxonomy" id="29760"/>
    <lineage>
        <taxon>Eukaryota</taxon>
        <taxon>Viridiplantae</taxon>
        <taxon>Streptophyta</taxon>
        <taxon>Embryophyta</taxon>
        <taxon>Tracheophyta</taxon>
        <taxon>Spermatophyta</taxon>
        <taxon>Magnoliopsida</taxon>
        <taxon>eudicotyledons</taxon>
        <taxon>Gunneridae</taxon>
        <taxon>Pentapetalae</taxon>
        <taxon>rosids</taxon>
        <taxon>Vitales</taxon>
        <taxon>Vitaceae</taxon>
        <taxon>Viteae</taxon>
        <taxon>Vitis</taxon>
    </lineage>
</organism>
<comment type="caution">
    <text evidence="2">The sequence shown here is derived from an EMBL/GenBank/DDBJ whole genome shotgun (WGS) entry which is preliminary data.</text>
</comment>
<reference evidence="2 3" key="1">
    <citation type="journal article" date="2018" name="PLoS Genet.">
        <title>Population sequencing reveals clonal diversity and ancestral inbreeding in the grapevine cultivar Chardonnay.</title>
        <authorList>
            <person name="Roach M.J."/>
            <person name="Johnson D.L."/>
            <person name="Bohlmann J."/>
            <person name="van Vuuren H.J."/>
            <person name="Jones S.J."/>
            <person name="Pretorius I.S."/>
            <person name="Schmidt S.A."/>
            <person name="Borneman A.R."/>
        </authorList>
    </citation>
    <scope>NUCLEOTIDE SEQUENCE [LARGE SCALE GENOMIC DNA]</scope>
    <source>
        <strain evidence="3">cv. Chardonnay</strain>
        <tissue evidence="2">Leaf</tissue>
    </source>
</reference>
<sequence>MYLSGDVKLWWHTRSNDDAESGRPRINTWETLKKELKGQFLHSNMAWMAWESLKRLKQIGTIKDYVKEFSSLILNIKDMLEVDKLFEFIPEL</sequence>
<evidence type="ECO:0000313" key="2">
    <source>
        <dbReference type="EMBL" id="RVW43575.1"/>
    </source>
</evidence>
<gene>
    <name evidence="2" type="ORF">CK203_107087</name>
</gene>
<dbReference type="InterPro" id="IPR005162">
    <property type="entry name" value="Retrotrans_gag_dom"/>
</dbReference>
<proteinExistence type="predicted"/>
<feature type="domain" description="Retrotransposon gag" evidence="1">
    <location>
        <begin position="2"/>
        <end position="79"/>
    </location>
</feature>
<accession>A0A438E725</accession>
<protein>
    <recommendedName>
        <fullName evidence="1">Retrotransposon gag domain-containing protein</fullName>
    </recommendedName>
</protein>
<name>A0A438E725_VITVI</name>